<gene>
    <name evidence="7" type="ORF">J9259_05070</name>
    <name evidence="8" type="ORF">KIY12_05930</name>
</gene>
<dbReference type="InterPro" id="IPR003339">
    <property type="entry name" value="ABC/ECF_trnsptr_transmembrane"/>
</dbReference>
<comment type="subcellular location">
    <subcellularLocation>
        <location evidence="1">Membrane</location>
        <topology evidence="1">Multi-pass membrane protein</topology>
    </subcellularLocation>
</comment>
<dbReference type="GO" id="GO:0005886">
    <property type="term" value="C:plasma membrane"/>
    <property type="evidence" value="ECO:0007669"/>
    <property type="project" value="UniProtKB-ARBA"/>
</dbReference>
<comment type="caution">
    <text evidence="8">The sequence shown here is derived from an EMBL/GenBank/DDBJ whole genome shotgun (WGS) entry which is preliminary data.</text>
</comment>
<evidence type="ECO:0000313" key="9">
    <source>
        <dbReference type="Proteomes" id="UP000750197"/>
    </source>
</evidence>
<dbReference type="InterPro" id="IPR051611">
    <property type="entry name" value="ECF_transporter_component"/>
</dbReference>
<organism evidence="8 9">
    <name type="scientific">Candidatus Sysuiplasma superficiale</name>
    <dbReference type="NCBI Taxonomy" id="2823368"/>
    <lineage>
        <taxon>Archaea</taxon>
        <taxon>Methanobacteriati</taxon>
        <taxon>Thermoplasmatota</taxon>
        <taxon>Thermoplasmata</taxon>
        <taxon>Candidatus Sysuiplasmatales</taxon>
        <taxon>Candidatus Sysuiplasmataceae</taxon>
        <taxon>Candidatus Sysuiplasma</taxon>
    </lineage>
</organism>
<evidence type="ECO:0000256" key="6">
    <source>
        <dbReference type="SAM" id="Phobius"/>
    </source>
</evidence>
<name>A0A8J8CD81_9ARCH</name>
<feature type="transmembrane region" description="Helical" evidence="6">
    <location>
        <begin position="229"/>
        <end position="248"/>
    </location>
</feature>
<proteinExistence type="predicted"/>
<keyword evidence="2" id="KW-1003">Cell membrane</keyword>
<dbReference type="Pfam" id="PF02361">
    <property type="entry name" value="CbiQ"/>
    <property type="match status" value="1"/>
</dbReference>
<evidence type="ECO:0000256" key="3">
    <source>
        <dbReference type="ARBA" id="ARBA00022692"/>
    </source>
</evidence>
<dbReference type="PANTHER" id="PTHR34857">
    <property type="entry name" value="SLL0384 PROTEIN"/>
    <property type="match status" value="1"/>
</dbReference>
<evidence type="ECO:0000256" key="4">
    <source>
        <dbReference type="ARBA" id="ARBA00022989"/>
    </source>
</evidence>
<keyword evidence="5 6" id="KW-0472">Membrane</keyword>
<keyword evidence="4 6" id="KW-1133">Transmembrane helix</keyword>
<protein>
    <submittedName>
        <fullName evidence="8">Energy-coupling factor transporter transmembrane protein EcfT</fullName>
    </submittedName>
</protein>
<dbReference type="Proteomes" id="UP000750197">
    <property type="component" value="Unassembled WGS sequence"/>
</dbReference>
<dbReference type="EMBL" id="JAGVSJ010000010">
    <property type="protein sequence ID" value="MBX8631873.1"/>
    <property type="molecule type" value="Genomic_DNA"/>
</dbReference>
<keyword evidence="3 6" id="KW-0812">Transmembrane</keyword>
<feature type="transmembrane region" description="Helical" evidence="6">
    <location>
        <begin position="68"/>
        <end position="89"/>
    </location>
</feature>
<dbReference type="CDD" id="cd16914">
    <property type="entry name" value="EcfT"/>
    <property type="match status" value="1"/>
</dbReference>
<sequence length="298" mass="33150">MRFEYRTRDNSFYRLNPWARIAYLLTLFYLSVLFSGIPLQLEVMALVLLTAFLAGVLKEALYYSRIIIYMSLFLAAISIVFGPGGASIFRIYVFDITVDPVLFSISMTLRLISSVMSFEMVLLTVDPDSVMSVISRLSKKTAGALLISTRLMPVMNNEGQDIMEAFESRGVPVSHGRLMERVRAASHMVFPLLYSSMDRGIAVAESMETRGFPARWKQKREILNTVDRLQISSCIGSVLLLSALSVTGVGEADYYSVPSIMSGFSIAAVVVVFVLNIPYFLLSWRGKVASNQGSEIPV</sequence>
<dbReference type="EMBL" id="JAHEAC010000047">
    <property type="protein sequence ID" value="MBX8644244.1"/>
    <property type="molecule type" value="Genomic_DNA"/>
</dbReference>
<evidence type="ECO:0000313" key="7">
    <source>
        <dbReference type="EMBL" id="MBX8631873.1"/>
    </source>
</evidence>
<reference evidence="8" key="1">
    <citation type="submission" date="2021-05" db="EMBL/GenBank/DDBJ databases">
        <title>Genomic insights into ecological role and evolution of a novel Thermoplasmata order Candidatus Sysuiplasmatales.</title>
        <authorList>
            <person name="Yuan Y."/>
        </authorList>
    </citation>
    <scope>NUCLEOTIDE SEQUENCE</scope>
    <source>
        <strain evidence="8">TUT19-bin139</strain>
        <strain evidence="7">YP2-bin.285</strain>
    </source>
</reference>
<evidence type="ECO:0000313" key="8">
    <source>
        <dbReference type="EMBL" id="MBX8644244.1"/>
    </source>
</evidence>
<dbReference type="PANTHER" id="PTHR34857:SF2">
    <property type="entry name" value="SLL0384 PROTEIN"/>
    <property type="match status" value="1"/>
</dbReference>
<feature type="transmembrane region" description="Helical" evidence="6">
    <location>
        <begin position="21"/>
        <end position="37"/>
    </location>
</feature>
<dbReference type="Proteomes" id="UP000716004">
    <property type="component" value="Unassembled WGS sequence"/>
</dbReference>
<accession>A0A8J8CD81</accession>
<evidence type="ECO:0000256" key="2">
    <source>
        <dbReference type="ARBA" id="ARBA00022475"/>
    </source>
</evidence>
<evidence type="ECO:0000256" key="5">
    <source>
        <dbReference type="ARBA" id="ARBA00023136"/>
    </source>
</evidence>
<dbReference type="AlphaFoldDB" id="A0A8J8CD81"/>
<evidence type="ECO:0000256" key="1">
    <source>
        <dbReference type="ARBA" id="ARBA00004141"/>
    </source>
</evidence>
<feature type="transmembrane region" description="Helical" evidence="6">
    <location>
        <begin position="260"/>
        <end position="282"/>
    </location>
</feature>